<sequence length="464" mass="52955">MTIPRKGLWLEWLLVVVIFLASNLNSGLRQKQNTLNGGTAWETPYYKLAQQFVLHQPREGEAPYAFRLGTPWLVSLISRHDSMRAMRAAHLAGFAATTPMAGPYLYSVGGPWLTSFVAPPDLFRGFRIVNITGGAIATLLLILWLRGYVGDWRVRVLLVTLFLIQWDAPPRLVYHSPVHVDAWLFVFILAGLLVLRRYVAHPSAGTLAALSVLAVGGAYFRDATLFVPLSAIAAHRPWVKENGRWKWCRPPWSVCVPFFLGFLAFLSTRHFAHQTDAYSFWQTIYRFLYDKPVLTYVHAWFLAFGPVLFILLFDWKNARDFLLREQWLALFLIAGMGFGFVGGTDTERLQYWSMSCVYVLLGRAIERLRPVLASWALIGFLAIGQILSSRILWTTPDYPTNFPHTFPLLQQFGSNVQLLDLFSFHGYRPKESLSLVEYLIFGAIVLYWMSRRAKRLDPLSTTTL</sequence>
<dbReference type="EMBL" id="ABVL01000002">
    <property type="protein sequence ID" value="EDY21540.1"/>
    <property type="molecule type" value="Genomic_DNA"/>
</dbReference>
<proteinExistence type="predicted"/>
<evidence type="ECO:0000256" key="1">
    <source>
        <dbReference type="SAM" id="Phobius"/>
    </source>
</evidence>
<feature type="transmembrane region" description="Helical" evidence="1">
    <location>
        <begin position="372"/>
        <end position="393"/>
    </location>
</feature>
<evidence type="ECO:0008006" key="4">
    <source>
        <dbReference type="Google" id="ProtNLM"/>
    </source>
</evidence>
<dbReference type="STRING" id="497964.CfE428DRAFT_0785"/>
<keyword evidence="1" id="KW-1133">Transmembrane helix</keyword>
<feature type="transmembrane region" description="Helical" evidence="1">
    <location>
        <begin position="432"/>
        <end position="449"/>
    </location>
</feature>
<feature type="transmembrane region" description="Helical" evidence="1">
    <location>
        <begin position="88"/>
        <end position="106"/>
    </location>
</feature>
<dbReference type="AlphaFoldDB" id="B4CVU8"/>
<protein>
    <recommendedName>
        <fullName evidence="4">Glycosyltransferase RgtA/B/C/D-like domain-containing protein</fullName>
    </recommendedName>
</protein>
<feature type="transmembrane region" description="Helical" evidence="1">
    <location>
        <begin position="152"/>
        <end position="168"/>
    </location>
</feature>
<dbReference type="RefSeq" id="WP_006978112.1">
    <property type="nucleotide sequence ID" value="NZ_ABVL01000002.1"/>
</dbReference>
<evidence type="ECO:0000313" key="3">
    <source>
        <dbReference type="Proteomes" id="UP000005824"/>
    </source>
</evidence>
<dbReference type="Proteomes" id="UP000005824">
    <property type="component" value="Unassembled WGS sequence"/>
</dbReference>
<dbReference type="eggNOG" id="ENOG502ZKMD">
    <property type="taxonomic scope" value="Bacteria"/>
</dbReference>
<keyword evidence="1" id="KW-0472">Membrane</keyword>
<feature type="transmembrane region" description="Helical" evidence="1">
    <location>
        <begin position="293"/>
        <end position="315"/>
    </location>
</feature>
<feature type="transmembrane region" description="Helical" evidence="1">
    <location>
        <begin position="327"/>
        <end position="343"/>
    </location>
</feature>
<keyword evidence="3" id="KW-1185">Reference proteome</keyword>
<feature type="transmembrane region" description="Helical" evidence="1">
    <location>
        <begin position="254"/>
        <end position="273"/>
    </location>
</feature>
<organism evidence="2 3">
    <name type="scientific">Chthoniobacter flavus Ellin428</name>
    <dbReference type="NCBI Taxonomy" id="497964"/>
    <lineage>
        <taxon>Bacteria</taxon>
        <taxon>Pseudomonadati</taxon>
        <taxon>Verrucomicrobiota</taxon>
        <taxon>Spartobacteria</taxon>
        <taxon>Chthoniobacterales</taxon>
        <taxon>Chthoniobacteraceae</taxon>
        <taxon>Chthoniobacter</taxon>
    </lineage>
</organism>
<dbReference type="InParanoid" id="B4CVU8"/>
<accession>B4CVU8</accession>
<feature type="transmembrane region" description="Helical" evidence="1">
    <location>
        <begin position="6"/>
        <end position="24"/>
    </location>
</feature>
<comment type="caution">
    <text evidence="2">The sequence shown here is derived from an EMBL/GenBank/DDBJ whole genome shotgun (WGS) entry which is preliminary data.</text>
</comment>
<feature type="transmembrane region" description="Helical" evidence="1">
    <location>
        <begin position="180"/>
        <end position="199"/>
    </location>
</feature>
<reference evidence="2 3" key="1">
    <citation type="journal article" date="2011" name="J. Bacteriol.">
        <title>Genome sequence of Chthoniobacter flavus Ellin428, an aerobic heterotrophic soil bacterium.</title>
        <authorList>
            <person name="Kant R."/>
            <person name="van Passel M.W."/>
            <person name="Palva A."/>
            <person name="Lucas S."/>
            <person name="Lapidus A."/>
            <person name="Glavina Del Rio T."/>
            <person name="Dalin E."/>
            <person name="Tice H."/>
            <person name="Bruce D."/>
            <person name="Goodwin L."/>
            <person name="Pitluck S."/>
            <person name="Larimer F.W."/>
            <person name="Land M.L."/>
            <person name="Hauser L."/>
            <person name="Sangwan P."/>
            <person name="de Vos W.M."/>
            <person name="Janssen P.H."/>
            <person name="Smidt H."/>
        </authorList>
    </citation>
    <scope>NUCLEOTIDE SEQUENCE [LARGE SCALE GENOMIC DNA]</scope>
    <source>
        <strain evidence="2 3">Ellin428</strain>
    </source>
</reference>
<name>B4CVU8_9BACT</name>
<gene>
    <name evidence="2" type="ORF">CfE428DRAFT_0785</name>
</gene>
<keyword evidence="1" id="KW-0812">Transmembrane</keyword>
<feature type="transmembrane region" description="Helical" evidence="1">
    <location>
        <begin position="126"/>
        <end position="145"/>
    </location>
</feature>
<evidence type="ECO:0000313" key="2">
    <source>
        <dbReference type="EMBL" id="EDY21540.1"/>
    </source>
</evidence>